<evidence type="ECO:0000256" key="1">
    <source>
        <dbReference type="SAM" id="MobiDB-lite"/>
    </source>
</evidence>
<reference evidence="2" key="1">
    <citation type="submission" date="2021-02" db="EMBL/GenBank/DDBJ databases">
        <authorList>
            <person name="Palmer J.M."/>
        </authorList>
    </citation>
    <scope>NUCLEOTIDE SEQUENCE</scope>
    <source>
        <strain evidence="2">SCRP23</strain>
    </source>
</reference>
<proteinExistence type="predicted"/>
<feature type="compositionally biased region" description="Basic residues" evidence="1">
    <location>
        <begin position="169"/>
        <end position="182"/>
    </location>
</feature>
<gene>
    <name evidence="2" type="ORF">PHYBOEH_006722</name>
</gene>
<dbReference type="EMBL" id="JAGDFL010000036">
    <property type="protein sequence ID" value="KAG7400183.1"/>
    <property type="molecule type" value="Genomic_DNA"/>
</dbReference>
<sequence length="273" mass="29072">MDRVLSSPGRQKALVRLMSSDPSLLSGLEDELLASITLLSAPPADRRRRSSRERSARATETQERKNIQLYSEGEAFAMKEEDKMEDATRATTVLLSPCSKAAAVAATASTKQDVRCAASAAAPTTRCTLKTSASGISPIVLLDETTLSQVGGRSTACLTVSGRSGSVQKKSKKNKRRGRKKNSTSSSGSSCSGDDRFQRRLPESSKMRRGVASSMVLKGKQGFASDSDEGPPILNSRVTMSTIVRAVLESLVMSVCEISAYFASGIHAECAAK</sequence>
<name>A0A8T1X816_9STRA</name>
<feature type="compositionally biased region" description="Basic and acidic residues" evidence="1">
    <location>
        <begin position="52"/>
        <end position="65"/>
    </location>
</feature>
<dbReference type="Proteomes" id="UP000693981">
    <property type="component" value="Unassembled WGS sequence"/>
</dbReference>
<feature type="compositionally biased region" description="Low complexity" evidence="1">
    <location>
        <begin position="183"/>
        <end position="192"/>
    </location>
</feature>
<feature type="region of interest" description="Disordered" evidence="1">
    <location>
        <begin position="161"/>
        <end position="213"/>
    </location>
</feature>
<dbReference type="AlphaFoldDB" id="A0A8T1X816"/>
<comment type="caution">
    <text evidence="2">The sequence shown here is derived from an EMBL/GenBank/DDBJ whole genome shotgun (WGS) entry which is preliminary data.</text>
</comment>
<feature type="compositionally biased region" description="Basic and acidic residues" evidence="1">
    <location>
        <begin position="193"/>
        <end position="206"/>
    </location>
</feature>
<evidence type="ECO:0000313" key="3">
    <source>
        <dbReference type="Proteomes" id="UP000693981"/>
    </source>
</evidence>
<keyword evidence="3" id="KW-1185">Reference proteome</keyword>
<accession>A0A8T1X816</accession>
<feature type="region of interest" description="Disordered" evidence="1">
    <location>
        <begin position="41"/>
        <end position="65"/>
    </location>
</feature>
<organism evidence="2 3">
    <name type="scientific">Phytophthora boehmeriae</name>
    <dbReference type="NCBI Taxonomy" id="109152"/>
    <lineage>
        <taxon>Eukaryota</taxon>
        <taxon>Sar</taxon>
        <taxon>Stramenopiles</taxon>
        <taxon>Oomycota</taxon>
        <taxon>Peronosporomycetes</taxon>
        <taxon>Peronosporales</taxon>
        <taxon>Peronosporaceae</taxon>
        <taxon>Phytophthora</taxon>
    </lineage>
</organism>
<protein>
    <submittedName>
        <fullName evidence="2">Uncharacterized protein</fullName>
    </submittedName>
</protein>
<evidence type="ECO:0000313" key="2">
    <source>
        <dbReference type="EMBL" id="KAG7400183.1"/>
    </source>
</evidence>